<comment type="caution">
    <text evidence="3">The sequence shown here is derived from an EMBL/GenBank/DDBJ whole genome shotgun (WGS) entry which is preliminary data.</text>
</comment>
<evidence type="ECO:0000313" key="4">
    <source>
        <dbReference type="Proteomes" id="UP001500466"/>
    </source>
</evidence>
<organism evidence="3 4">
    <name type="scientific">Yinghuangia aomiensis</name>
    <dbReference type="NCBI Taxonomy" id="676205"/>
    <lineage>
        <taxon>Bacteria</taxon>
        <taxon>Bacillati</taxon>
        <taxon>Actinomycetota</taxon>
        <taxon>Actinomycetes</taxon>
        <taxon>Kitasatosporales</taxon>
        <taxon>Streptomycetaceae</taxon>
        <taxon>Yinghuangia</taxon>
    </lineage>
</organism>
<reference evidence="4" key="1">
    <citation type="journal article" date="2019" name="Int. J. Syst. Evol. Microbiol.">
        <title>The Global Catalogue of Microorganisms (GCM) 10K type strain sequencing project: providing services to taxonomists for standard genome sequencing and annotation.</title>
        <authorList>
            <consortium name="The Broad Institute Genomics Platform"/>
            <consortium name="The Broad Institute Genome Sequencing Center for Infectious Disease"/>
            <person name="Wu L."/>
            <person name="Ma J."/>
        </authorList>
    </citation>
    <scope>NUCLEOTIDE SEQUENCE [LARGE SCALE GENOMIC DNA]</scope>
    <source>
        <strain evidence="4">JCM 17986</strain>
    </source>
</reference>
<protein>
    <submittedName>
        <fullName evidence="3">Uncharacterized protein</fullName>
    </submittedName>
</protein>
<proteinExistence type="predicted"/>
<dbReference type="Proteomes" id="UP001500466">
    <property type="component" value="Unassembled WGS sequence"/>
</dbReference>
<dbReference type="EMBL" id="BAABHS010000011">
    <property type="protein sequence ID" value="GAA4967412.1"/>
    <property type="molecule type" value="Genomic_DNA"/>
</dbReference>
<feature type="transmembrane region" description="Helical" evidence="2">
    <location>
        <begin position="40"/>
        <end position="64"/>
    </location>
</feature>
<keyword evidence="2" id="KW-1133">Transmembrane helix</keyword>
<keyword evidence="2" id="KW-0812">Transmembrane</keyword>
<evidence type="ECO:0000256" key="1">
    <source>
        <dbReference type="SAM" id="MobiDB-lite"/>
    </source>
</evidence>
<evidence type="ECO:0000313" key="3">
    <source>
        <dbReference type="EMBL" id="GAA4967412.1"/>
    </source>
</evidence>
<dbReference type="RefSeq" id="WP_345676471.1">
    <property type="nucleotide sequence ID" value="NZ_BAABHS010000011.1"/>
</dbReference>
<evidence type="ECO:0000256" key="2">
    <source>
        <dbReference type="SAM" id="Phobius"/>
    </source>
</evidence>
<name>A0ABP9HCD2_9ACTN</name>
<feature type="region of interest" description="Disordered" evidence="1">
    <location>
        <begin position="82"/>
        <end position="134"/>
    </location>
</feature>
<accession>A0ABP9HCD2</accession>
<keyword evidence="4" id="KW-1185">Reference proteome</keyword>
<keyword evidence="2" id="KW-0472">Membrane</keyword>
<gene>
    <name evidence="3" type="ORF">GCM10023205_35430</name>
</gene>
<feature type="compositionally biased region" description="Pro residues" evidence="1">
    <location>
        <begin position="112"/>
        <end position="126"/>
    </location>
</feature>
<sequence>MLLLGLLLLMATSAFTALLITENWSGTPEYSVSMFGNHIATLNGVAIFIAGLALALILMLALGLMGAGAALRRRHTHYAQIGSSTEWRASQRRDAAEARTAPPRQRDEAADQPPPGDAPPPPPPESGPSGPAKT</sequence>